<dbReference type="PANTHER" id="PTHR10890">
    <property type="entry name" value="CYSTEINYL-TRNA SYNTHETASE"/>
    <property type="match status" value="1"/>
</dbReference>
<dbReference type="PRINTS" id="PR00983">
    <property type="entry name" value="TRNASYNTHCYS"/>
</dbReference>
<dbReference type="OrthoDB" id="438179at2759"/>
<keyword evidence="6" id="KW-0862">Zinc</keyword>
<keyword evidence="14" id="KW-1185">Reference proteome</keyword>
<feature type="domain" description="tRNA synthetases class I catalytic" evidence="12">
    <location>
        <begin position="93"/>
        <end position="528"/>
    </location>
</feature>
<evidence type="ECO:0000313" key="14">
    <source>
        <dbReference type="Proteomes" id="UP000799302"/>
    </source>
</evidence>
<sequence length="853" mass="96256">MILCGYKWSPARLIPVTKRLQCGQYLRNTPNRDLDFLPNRNTHFTMASKTARQQPPWAPPKAPAAGIQIPALKVYNSLTRRKDDFVPLDPQGDVVTWYTCGPTVYDDAHLGHARNYVSTDILRRIMKDYFGFQVKFVMNITDVDDKIILRGRQQYLLEKYKMEHDRIDDSLVADTNHAFTQYIQKNLPLLPSDTTPENLEAEVIHYYKRVLDGKALESDTESPADKEAKIRMHINTARTAAGGLLASSNGLQPAQEEFYIKAEDVLLPYLDSLHGSTIDSKDHTVFTKLTQKFEKRFLDDMHNLNVLDADVVTRVTEFGPQIVKFIERIIANDFAYATSDGSVYFDIEAFEKAGNPYARLEPWNRNDTSLVADGEGSLSNKAAAKRNQSDFALWKASKPGEPSWDSPWGNGRPGWHIECSVMASEVLGKTIDIHSGGVDLRFPHHDNELAQSEAYWSSEGSKEQWSNYFIHMGHLSIQGMKMSKSLKNFTTIKQALQSGEWNSRSLRICLLMSPWQDGVEITDALLMTTAGWEDKLNNFFLKAIDTTRNPSPASAKNTDVDKQLLGKLEKAKSDIDEALRDSFNTAGAMRIISELVTDFNSTKGVADETTLSIARFITRIVTIFGLDEKGDLKDTNRVGWSGVDIPAPAVPFVYPVAQLRDHVRQAARSGVLDYASIAQLTENVSVPSSAHSNDSKAYEDVLVQFRADVKKLADEKAAAKDLLALCDKLRDSHLWKLKIYLEDRDTQPAMVRPLNKALEDALAKKDSAAKDKLAAKARREAEEAEKKKLLEEKAKLSHLTMFKTDEYKEWDADGIPTKDAKGQEVAKNKRKKLLKEWEKQKKLHEEWIARQQA</sequence>
<keyword evidence="4" id="KW-0479">Metal-binding</keyword>
<keyword evidence="7" id="KW-0067">ATP-binding</keyword>
<keyword evidence="8" id="KW-0648">Protein biosynthesis</keyword>
<dbReference type="Pfam" id="PF01406">
    <property type="entry name" value="tRNA-synt_1e"/>
    <property type="match status" value="1"/>
</dbReference>
<dbReference type="Gene3D" id="3.40.50.620">
    <property type="entry name" value="HUPs"/>
    <property type="match status" value="2"/>
</dbReference>
<evidence type="ECO:0000256" key="8">
    <source>
        <dbReference type="ARBA" id="ARBA00022917"/>
    </source>
</evidence>
<evidence type="ECO:0000256" key="4">
    <source>
        <dbReference type="ARBA" id="ARBA00022723"/>
    </source>
</evidence>
<dbReference type="GO" id="GO:0004817">
    <property type="term" value="F:cysteine-tRNA ligase activity"/>
    <property type="evidence" value="ECO:0007669"/>
    <property type="project" value="UniProtKB-EC"/>
</dbReference>
<reference evidence="13" key="1">
    <citation type="journal article" date="2020" name="Stud. Mycol.">
        <title>101 Dothideomycetes genomes: a test case for predicting lifestyles and emergence of pathogens.</title>
        <authorList>
            <person name="Haridas S."/>
            <person name="Albert R."/>
            <person name="Binder M."/>
            <person name="Bloem J."/>
            <person name="Labutti K."/>
            <person name="Salamov A."/>
            <person name="Andreopoulos B."/>
            <person name="Baker S."/>
            <person name="Barry K."/>
            <person name="Bills G."/>
            <person name="Bluhm B."/>
            <person name="Cannon C."/>
            <person name="Castanera R."/>
            <person name="Culley D."/>
            <person name="Daum C."/>
            <person name="Ezra D."/>
            <person name="Gonzalez J."/>
            <person name="Henrissat B."/>
            <person name="Kuo A."/>
            <person name="Liang C."/>
            <person name="Lipzen A."/>
            <person name="Lutzoni F."/>
            <person name="Magnuson J."/>
            <person name="Mondo S."/>
            <person name="Nolan M."/>
            <person name="Ohm R."/>
            <person name="Pangilinan J."/>
            <person name="Park H.-J."/>
            <person name="Ramirez L."/>
            <person name="Alfaro M."/>
            <person name="Sun H."/>
            <person name="Tritt A."/>
            <person name="Yoshinaga Y."/>
            <person name="Zwiers L.-H."/>
            <person name="Turgeon B."/>
            <person name="Goodwin S."/>
            <person name="Spatafora J."/>
            <person name="Crous P."/>
            <person name="Grigoriev I."/>
        </authorList>
    </citation>
    <scope>NUCLEOTIDE SEQUENCE</scope>
    <source>
        <strain evidence="13">CBS 115976</strain>
    </source>
</reference>
<dbReference type="Gene3D" id="1.20.120.1910">
    <property type="entry name" value="Cysteine-tRNA ligase, C-terminal anti-codon recognition domain"/>
    <property type="match status" value="1"/>
</dbReference>
<dbReference type="SUPFAM" id="SSF52374">
    <property type="entry name" value="Nucleotidylyl transferase"/>
    <property type="match status" value="1"/>
</dbReference>
<evidence type="ECO:0000313" key="13">
    <source>
        <dbReference type="EMBL" id="KAF2664157.1"/>
    </source>
</evidence>
<dbReference type="GO" id="GO:0046872">
    <property type="term" value="F:metal ion binding"/>
    <property type="evidence" value="ECO:0007669"/>
    <property type="project" value="UniProtKB-KW"/>
</dbReference>
<evidence type="ECO:0000256" key="1">
    <source>
        <dbReference type="ARBA" id="ARBA00001947"/>
    </source>
</evidence>
<keyword evidence="11" id="KW-0175">Coiled coil</keyword>
<feature type="coiled-coil region" evidence="11">
    <location>
        <begin position="767"/>
        <end position="799"/>
    </location>
</feature>
<keyword evidence="3" id="KW-0436">Ligase</keyword>
<evidence type="ECO:0000256" key="5">
    <source>
        <dbReference type="ARBA" id="ARBA00022741"/>
    </source>
</evidence>
<evidence type="ECO:0000256" key="11">
    <source>
        <dbReference type="SAM" id="Coils"/>
    </source>
</evidence>
<evidence type="ECO:0000259" key="12">
    <source>
        <dbReference type="Pfam" id="PF01406"/>
    </source>
</evidence>
<evidence type="ECO:0000256" key="7">
    <source>
        <dbReference type="ARBA" id="ARBA00022840"/>
    </source>
</evidence>
<comment type="cofactor">
    <cofactor evidence="1">
        <name>Zn(2+)</name>
        <dbReference type="ChEBI" id="CHEBI:29105"/>
    </cofactor>
</comment>
<dbReference type="AlphaFoldDB" id="A0A6A6TYC3"/>
<dbReference type="Proteomes" id="UP000799302">
    <property type="component" value="Unassembled WGS sequence"/>
</dbReference>
<gene>
    <name evidence="13" type="ORF">BT63DRAFT_102389</name>
</gene>
<dbReference type="SUPFAM" id="SSF47323">
    <property type="entry name" value="Anticodon-binding domain of a subclass of class I aminoacyl-tRNA synthetases"/>
    <property type="match status" value="1"/>
</dbReference>
<proteinExistence type="inferred from homology"/>
<dbReference type="InterPro" id="IPR009080">
    <property type="entry name" value="tRNAsynth_Ia_anticodon-bd"/>
</dbReference>
<evidence type="ECO:0000256" key="6">
    <source>
        <dbReference type="ARBA" id="ARBA00022833"/>
    </source>
</evidence>
<accession>A0A6A6TYC3</accession>
<dbReference type="EC" id="6.1.1.16" evidence="2"/>
<dbReference type="PANTHER" id="PTHR10890:SF3">
    <property type="entry name" value="CYSTEINE--TRNA LIGASE, CYTOPLASMIC"/>
    <property type="match status" value="1"/>
</dbReference>
<dbReference type="CDD" id="cd00672">
    <property type="entry name" value="CysRS_core"/>
    <property type="match status" value="1"/>
</dbReference>
<dbReference type="FunFam" id="3.40.50.620:FF:000186">
    <property type="entry name" value="Putative Cysteinyl-tRNA synthetase"/>
    <property type="match status" value="1"/>
</dbReference>
<evidence type="ECO:0000256" key="2">
    <source>
        <dbReference type="ARBA" id="ARBA00012832"/>
    </source>
</evidence>
<dbReference type="NCBIfam" id="TIGR00435">
    <property type="entry name" value="cysS"/>
    <property type="match status" value="1"/>
</dbReference>
<keyword evidence="9" id="KW-0030">Aminoacyl-tRNA synthetase</keyword>
<dbReference type="GO" id="GO:0005524">
    <property type="term" value="F:ATP binding"/>
    <property type="evidence" value="ECO:0007669"/>
    <property type="project" value="UniProtKB-KW"/>
</dbReference>
<organism evidence="13 14">
    <name type="scientific">Microthyrium microscopicum</name>
    <dbReference type="NCBI Taxonomy" id="703497"/>
    <lineage>
        <taxon>Eukaryota</taxon>
        <taxon>Fungi</taxon>
        <taxon>Dikarya</taxon>
        <taxon>Ascomycota</taxon>
        <taxon>Pezizomycotina</taxon>
        <taxon>Dothideomycetes</taxon>
        <taxon>Dothideomycetes incertae sedis</taxon>
        <taxon>Microthyriales</taxon>
        <taxon>Microthyriaceae</taxon>
        <taxon>Microthyrium</taxon>
    </lineage>
</organism>
<evidence type="ECO:0000256" key="3">
    <source>
        <dbReference type="ARBA" id="ARBA00022598"/>
    </source>
</evidence>
<dbReference type="InterPro" id="IPR032678">
    <property type="entry name" value="tRNA-synt_1_cat_dom"/>
</dbReference>
<evidence type="ECO:0000256" key="9">
    <source>
        <dbReference type="ARBA" id="ARBA00023146"/>
    </source>
</evidence>
<dbReference type="GO" id="GO:0006423">
    <property type="term" value="P:cysteinyl-tRNA aminoacylation"/>
    <property type="evidence" value="ECO:0007669"/>
    <property type="project" value="InterPro"/>
</dbReference>
<dbReference type="InterPro" id="IPR015803">
    <property type="entry name" value="Cys-tRNA-ligase"/>
</dbReference>
<dbReference type="InterPro" id="IPR014729">
    <property type="entry name" value="Rossmann-like_a/b/a_fold"/>
</dbReference>
<protein>
    <recommendedName>
        <fullName evidence="2">cysteine--tRNA ligase</fullName>
        <ecNumber evidence="2">6.1.1.16</ecNumber>
    </recommendedName>
    <alternativeName>
        <fullName evidence="10">Cysteinyl-tRNA synthetase</fullName>
    </alternativeName>
</protein>
<keyword evidence="5" id="KW-0547">Nucleotide-binding</keyword>
<evidence type="ECO:0000256" key="10">
    <source>
        <dbReference type="ARBA" id="ARBA00031499"/>
    </source>
</evidence>
<dbReference type="HAMAP" id="MF_00041">
    <property type="entry name" value="Cys_tRNA_synth"/>
    <property type="match status" value="1"/>
</dbReference>
<dbReference type="EMBL" id="MU004243">
    <property type="protein sequence ID" value="KAF2664157.1"/>
    <property type="molecule type" value="Genomic_DNA"/>
</dbReference>
<name>A0A6A6TYC3_9PEZI</name>
<dbReference type="GO" id="GO:0005737">
    <property type="term" value="C:cytoplasm"/>
    <property type="evidence" value="ECO:0007669"/>
    <property type="project" value="TreeGrafter"/>
</dbReference>
<dbReference type="InterPro" id="IPR024909">
    <property type="entry name" value="Cys-tRNA/MSH_ligase"/>
</dbReference>